<protein>
    <submittedName>
        <fullName evidence="1">Adenine nucleotide alpha hydrolase</fullName>
    </submittedName>
</protein>
<sequence>MTQADDPAARLRAILTSQPGLALAVSGGVDSLTLAHGVARLAGQVPRVFHAVSPAVPVEATARVRRHAEAHGWQLTVIEAGEFADPDYLRNPVNRCYFCKSNLYARIAGATDATIASGANLDDLGDYRPGLTAASERQVIHPFVLAGMGKAEIRRMAAGFGLSDVQDLPAQPCLASRIETGLPVRADDLAFVARVEAALTTLAGPGDHRCRITAEGVRIELQPELLQDAALIARLTAEATRLCGADHRILTTIGPYRRGSAFLHDQ</sequence>
<dbReference type="OrthoDB" id="9776919at2"/>
<dbReference type="AlphaFoldDB" id="A0A2H5F2K5"/>
<dbReference type="PANTHER" id="PTHR43169">
    <property type="entry name" value="EXSB FAMILY PROTEIN"/>
    <property type="match status" value="1"/>
</dbReference>
<dbReference type="InterPro" id="IPR052188">
    <property type="entry name" value="Ni-pincer_cofactor_biosynth"/>
</dbReference>
<dbReference type="InterPro" id="IPR014729">
    <property type="entry name" value="Rossmann-like_a/b/a_fold"/>
</dbReference>
<keyword evidence="1" id="KW-0378">Hydrolase</keyword>
<evidence type="ECO:0000313" key="1">
    <source>
        <dbReference type="EMBL" id="AUH65757.1"/>
    </source>
</evidence>
<gene>
    <name evidence="1" type="ORF">CX676_17670</name>
</gene>
<dbReference type="PANTHER" id="PTHR43169:SF2">
    <property type="entry name" value="NAD_GMP SYNTHASE DOMAIN-CONTAINING PROTEIN"/>
    <property type="match status" value="1"/>
</dbReference>
<dbReference type="Gene3D" id="3.40.50.620">
    <property type="entry name" value="HUPs"/>
    <property type="match status" value="1"/>
</dbReference>
<dbReference type="EMBL" id="CP025430">
    <property type="protein sequence ID" value="AUH65757.1"/>
    <property type="molecule type" value="Genomic_DNA"/>
</dbReference>
<evidence type="ECO:0000313" key="2">
    <source>
        <dbReference type="Proteomes" id="UP000234530"/>
    </source>
</evidence>
<dbReference type="GO" id="GO:0016787">
    <property type="term" value="F:hydrolase activity"/>
    <property type="evidence" value="ECO:0007669"/>
    <property type="project" value="UniProtKB-KW"/>
</dbReference>
<name>A0A2H5F2K5_9RHOB</name>
<dbReference type="SUPFAM" id="SSF52402">
    <property type="entry name" value="Adenine nucleotide alpha hydrolases-like"/>
    <property type="match status" value="1"/>
</dbReference>
<dbReference type="KEGG" id="pzh:CX676_17670"/>
<dbReference type="RefSeq" id="WP_101753730.1">
    <property type="nucleotide sequence ID" value="NZ_CP025430.1"/>
</dbReference>
<keyword evidence="2" id="KW-1185">Reference proteome</keyword>
<dbReference type="Proteomes" id="UP000234530">
    <property type="component" value="Chromosome"/>
</dbReference>
<proteinExistence type="predicted"/>
<organism evidence="1 2">
    <name type="scientific">Paracoccus zhejiangensis</name>
    <dbReference type="NCBI Taxonomy" id="1077935"/>
    <lineage>
        <taxon>Bacteria</taxon>
        <taxon>Pseudomonadati</taxon>
        <taxon>Pseudomonadota</taxon>
        <taxon>Alphaproteobacteria</taxon>
        <taxon>Rhodobacterales</taxon>
        <taxon>Paracoccaceae</taxon>
        <taxon>Paracoccus</taxon>
    </lineage>
</organism>
<accession>A0A2H5F2K5</accession>
<reference evidence="1 2" key="1">
    <citation type="journal article" date="2013" name="Antonie Van Leeuwenhoek">
        <title>Paracoccus zhejiangensis sp. nov., isolated from activated sludge in wastewater-treatment system.</title>
        <authorList>
            <person name="Wu Z.G."/>
            <person name="Zhang D.F."/>
            <person name="Liu Y.L."/>
            <person name="Wang F."/>
            <person name="Jiang X."/>
            <person name="Li C."/>
            <person name="Li S.P."/>
            <person name="Hong Q."/>
            <person name="Li W.J."/>
        </authorList>
    </citation>
    <scope>NUCLEOTIDE SEQUENCE [LARGE SCALE GENOMIC DNA]</scope>
    <source>
        <strain evidence="1 2">J6</strain>
    </source>
</reference>